<dbReference type="PANTHER" id="PTHR12517">
    <property type="entry name" value="VACUOLAR PROTEIN SORTING-ASSOCIATED PROTEIN 13B"/>
    <property type="match status" value="1"/>
</dbReference>
<dbReference type="AlphaFoldDB" id="A0A5N5TNY5"/>
<dbReference type="Proteomes" id="UP000326759">
    <property type="component" value="Unassembled WGS sequence"/>
</dbReference>
<evidence type="ECO:0000313" key="1">
    <source>
        <dbReference type="EMBL" id="KAB7507869.1"/>
    </source>
</evidence>
<gene>
    <name evidence="1" type="ORF">Anas_04330</name>
</gene>
<sequence>KWNSRALCHCVFGPFKANICSSLVHRISAIIINCQQSEYSPYPSLQTEDGSEQTTEFCEEEIEYLETGYPKREYIFSLIEPTIYISWAQHEVLDVKSVLNSKFKKRCTSTSLEYKPFYKSSVPSITGCCSRIELNITKPMYPRVLTKAAMTL</sequence>
<evidence type="ECO:0000313" key="2">
    <source>
        <dbReference type="Proteomes" id="UP000326759"/>
    </source>
</evidence>
<feature type="non-terminal residue" evidence="1">
    <location>
        <position position="1"/>
    </location>
</feature>
<keyword evidence="2" id="KW-1185">Reference proteome</keyword>
<feature type="non-terminal residue" evidence="1">
    <location>
        <position position="152"/>
    </location>
</feature>
<comment type="caution">
    <text evidence="1">The sequence shown here is derived from an EMBL/GenBank/DDBJ whole genome shotgun (WGS) entry which is preliminary data.</text>
</comment>
<dbReference type="PANTHER" id="PTHR12517:SF0">
    <property type="entry name" value="INTERMEMBRANE LIPID TRANSFER PROTEIN VPS13B"/>
    <property type="match status" value="1"/>
</dbReference>
<organism evidence="1 2">
    <name type="scientific">Armadillidium nasatum</name>
    <dbReference type="NCBI Taxonomy" id="96803"/>
    <lineage>
        <taxon>Eukaryota</taxon>
        <taxon>Metazoa</taxon>
        <taxon>Ecdysozoa</taxon>
        <taxon>Arthropoda</taxon>
        <taxon>Crustacea</taxon>
        <taxon>Multicrustacea</taxon>
        <taxon>Malacostraca</taxon>
        <taxon>Eumalacostraca</taxon>
        <taxon>Peracarida</taxon>
        <taxon>Isopoda</taxon>
        <taxon>Oniscidea</taxon>
        <taxon>Crinocheta</taxon>
        <taxon>Armadillidiidae</taxon>
        <taxon>Armadillidium</taxon>
    </lineage>
</organism>
<protein>
    <submittedName>
        <fullName evidence="1">Uncharacterized protein</fullName>
    </submittedName>
</protein>
<proteinExistence type="predicted"/>
<dbReference type="EMBL" id="SEYY01000171">
    <property type="protein sequence ID" value="KAB7507869.1"/>
    <property type="molecule type" value="Genomic_DNA"/>
</dbReference>
<dbReference type="InterPro" id="IPR039782">
    <property type="entry name" value="VPS13B"/>
</dbReference>
<reference evidence="1 2" key="1">
    <citation type="journal article" date="2019" name="PLoS Biol.">
        <title>Sex chromosomes control vertical transmission of feminizing Wolbachia symbionts in an isopod.</title>
        <authorList>
            <person name="Becking T."/>
            <person name="Chebbi M.A."/>
            <person name="Giraud I."/>
            <person name="Moumen B."/>
            <person name="Laverre T."/>
            <person name="Caubet Y."/>
            <person name="Peccoud J."/>
            <person name="Gilbert C."/>
            <person name="Cordaux R."/>
        </authorList>
    </citation>
    <scope>NUCLEOTIDE SEQUENCE [LARGE SCALE GENOMIC DNA]</scope>
    <source>
        <strain evidence="1">ANa2</strain>
        <tissue evidence="1">Whole body excluding digestive tract and cuticle</tissue>
    </source>
</reference>
<dbReference type="OrthoDB" id="445152at2759"/>
<name>A0A5N5TNY5_9CRUS</name>
<accession>A0A5N5TNY5</accession>